<sequence>MAALLPDSLQTAPPAAANFPAVINLASGYGNFATPAVAAERAIAAIQADRLLQGPVEGLLALREAIGVNFHRQNAPQVTPVHIMITPGVKAALFALLKTILRPGDEVLVPTPNWFGFGELITQAGGIIRPLPLAPSDGYALPPEALEAAITPRTRVFLFSNPNNPTGRIYQHDEIEALLTVTRRHPGLFVLSDEIYNLINFSSAPVPCLLAFPDPHGQHLVVNGFSKSLALIGWGVGYLVAPPAVVQAAAGGQFATGAAVPVPNQHAALAATEHSAAIAKELLVQLAPTRALLLEALSALSGVRFVEPEGTYYVFADLRHFLPPTQLPAEASAALVAKLRTGGVDVVDGATCDAPGFVRISYALPEPELREALRRLQVVLLEQK</sequence>
<protein>
    <submittedName>
        <fullName evidence="1">Aminotransferase</fullName>
    </submittedName>
</protein>
<dbReference type="Proteomes" id="UP000605392">
    <property type="component" value="Unassembled WGS sequence"/>
</dbReference>
<dbReference type="EMBL" id="BMFN01000004">
    <property type="protein sequence ID" value="GGF78035.1"/>
    <property type="molecule type" value="Genomic_DNA"/>
</dbReference>
<keyword evidence="2" id="KW-1185">Reference proteome</keyword>
<keyword evidence="1" id="KW-0808">Transferase</keyword>
<gene>
    <name evidence="1" type="primary">aspC1</name>
    <name evidence="1" type="ORF">GCM10011375_36410</name>
</gene>
<accession>A0ACB5PW69</accession>
<evidence type="ECO:0000313" key="2">
    <source>
        <dbReference type="Proteomes" id="UP000605392"/>
    </source>
</evidence>
<keyword evidence="1" id="KW-0032">Aminotransferase</keyword>
<comment type="caution">
    <text evidence="1">The sequence shown here is derived from an EMBL/GenBank/DDBJ whole genome shotgun (WGS) entry which is preliminary data.</text>
</comment>
<proteinExistence type="predicted"/>
<reference evidence="1 2" key="1">
    <citation type="journal article" date="2019" name="Int. J. Syst. Evol. Microbiol.">
        <title>The Global Catalogue of Microorganisms (GCM) 10K type strain sequencing project: providing services to taxonomists for standard genome sequencing and annotation.</title>
        <authorList>
            <consortium name="The Broad Institute Genomics Platform"/>
            <consortium name="The Broad Institute Genome Sequencing Center for Infectious Disease"/>
            <person name="Wu L."/>
            <person name="Ma J."/>
        </authorList>
    </citation>
    <scope>NUCLEOTIDE SEQUENCE [LARGE SCALE GENOMIC DNA]</scope>
    <source>
        <strain evidence="1 2">CGMCC 1.12720</strain>
    </source>
</reference>
<evidence type="ECO:0000313" key="1">
    <source>
        <dbReference type="EMBL" id="GGF78035.1"/>
    </source>
</evidence>
<organism evidence="1 2">
    <name type="scientific">Hymenobacter qilianensis</name>
    <dbReference type="NCBI Taxonomy" id="1385715"/>
    <lineage>
        <taxon>Bacteria</taxon>
        <taxon>Pseudomonadati</taxon>
        <taxon>Bacteroidota</taxon>
        <taxon>Cytophagia</taxon>
        <taxon>Cytophagales</taxon>
        <taxon>Hymenobacteraceae</taxon>
        <taxon>Hymenobacter</taxon>
    </lineage>
</organism>
<name>A0ACB5PW69_9BACT</name>